<comment type="caution">
    <text evidence="4">The sequence shown here is derived from an EMBL/GenBank/DDBJ whole genome shotgun (WGS) entry which is preliminary data.</text>
</comment>
<evidence type="ECO:0000259" key="3">
    <source>
        <dbReference type="PROSITE" id="PS50887"/>
    </source>
</evidence>
<dbReference type="RefSeq" id="WP_306727496.1">
    <property type="nucleotide sequence ID" value="NZ_JAVDDT010000002.1"/>
</dbReference>
<evidence type="ECO:0000313" key="5">
    <source>
        <dbReference type="Proteomes" id="UP001239019"/>
    </source>
</evidence>
<gene>
    <name evidence="4" type="ORF">RBH19_03845</name>
</gene>
<dbReference type="CDD" id="cd00130">
    <property type="entry name" value="PAS"/>
    <property type="match status" value="1"/>
</dbReference>
<keyword evidence="5" id="KW-1185">Reference proteome</keyword>
<dbReference type="SMART" id="SM00091">
    <property type="entry name" value="PAS"/>
    <property type="match status" value="1"/>
</dbReference>
<dbReference type="InterPro" id="IPR052163">
    <property type="entry name" value="DGC-Regulatory_Protein"/>
</dbReference>
<sequence>MRRWLTANKPPGGWIQGGGSNTRQLMISGLGGIVVLLILALGASWGLLETKSALRAYATSESHWSKGKEDALHALSVYARTGEPEMLEQAREAIAGPAGYMQARLSLEREPVDLERAWQGFEQGGSHEDDIPRLIWMFRYFQNVSHFRQAASIWRATDEHILYLEALSQPPQTAAAAEERQAEILASLGETRQVLREKETAFLRTLGQVDREVTRSLFITVALALLLVALITMMLFRWAARRLSDSEQELRATLEHAGVGMAIVDDRGIIRYVNSRLCDILDYPSTMLVDSRLSSMPGNREEPIDIGIVRDQYDSSSNRSIVERQHLRNDDSPMWLRFTFSLTEKNQHGPYVLVVEDTSEERSQVEALAHEATHDALTGLLNRRAFSRRLDQTIASAHDDQTRHVLCFIDLDGFKAINDTCGHRAGDVFLMNISDVIRSNLREGDILARLGGDEFAIILSHCPLDAATGIVEKLRRHVENFRFRWELRQFHVTVSAGLVELGPNSGDALDILDAADTACYDAKKQGRNRVVIVTQGDERLTKPYR</sequence>
<keyword evidence="4" id="KW-0548">Nucleotidyltransferase</keyword>
<keyword evidence="1" id="KW-1133">Transmembrane helix</keyword>
<dbReference type="EC" id="2.7.7.65" evidence="4"/>
<protein>
    <submittedName>
        <fullName evidence="4">Diguanylate cyclase</fullName>
        <ecNumber evidence="4">2.7.7.65</ecNumber>
    </submittedName>
</protein>
<keyword evidence="1" id="KW-0472">Membrane</keyword>
<dbReference type="InterPro" id="IPR035965">
    <property type="entry name" value="PAS-like_dom_sf"/>
</dbReference>
<dbReference type="Gene3D" id="3.30.70.270">
    <property type="match status" value="1"/>
</dbReference>
<name>A0ABU0W4S6_9GAMM</name>
<evidence type="ECO:0000259" key="2">
    <source>
        <dbReference type="PROSITE" id="PS50112"/>
    </source>
</evidence>
<dbReference type="NCBIfam" id="TIGR00229">
    <property type="entry name" value="sensory_box"/>
    <property type="match status" value="1"/>
</dbReference>
<dbReference type="SMART" id="SM00267">
    <property type="entry name" value="GGDEF"/>
    <property type="match status" value="1"/>
</dbReference>
<dbReference type="Gene3D" id="3.30.450.20">
    <property type="entry name" value="PAS domain"/>
    <property type="match status" value="1"/>
</dbReference>
<organism evidence="4 5">
    <name type="scientific">Natronospira bacteriovora</name>
    <dbReference type="NCBI Taxonomy" id="3069753"/>
    <lineage>
        <taxon>Bacteria</taxon>
        <taxon>Pseudomonadati</taxon>
        <taxon>Pseudomonadota</taxon>
        <taxon>Gammaproteobacteria</taxon>
        <taxon>Natronospirales</taxon>
        <taxon>Natronospiraceae</taxon>
        <taxon>Natronospira</taxon>
    </lineage>
</organism>
<reference evidence="4 5" key="1">
    <citation type="submission" date="2023-08" db="EMBL/GenBank/DDBJ databases">
        <title>Whole-genome sequencing of halo(alkali)philic microorganisms from hypersaline lakes.</title>
        <authorList>
            <person name="Sorokin D.Y."/>
            <person name="Abbas B."/>
            <person name="Merkel A.Y."/>
        </authorList>
    </citation>
    <scope>NUCLEOTIDE SEQUENCE [LARGE SCALE GENOMIC DNA]</scope>
    <source>
        <strain evidence="4 5">AB-CW4</strain>
    </source>
</reference>
<dbReference type="InterPro" id="IPR029787">
    <property type="entry name" value="Nucleotide_cyclase"/>
</dbReference>
<feature type="transmembrane region" description="Helical" evidence="1">
    <location>
        <begin position="217"/>
        <end position="240"/>
    </location>
</feature>
<feature type="transmembrane region" description="Helical" evidence="1">
    <location>
        <begin position="25"/>
        <end position="48"/>
    </location>
</feature>
<evidence type="ECO:0000313" key="4">
    <source>
        <dbReference type="EMBL" id="MDQ2069001.1"/>
    </source>
</evidence>
<feature type="domain" description="PAS" evidence="2">
    <location>
        <begin position="246"/>
        <end position="290"/>
    </location>
</feature>
<dbReference type="Proteomes" id="UP001239019">
    <property type="component" value="Unassembled WGS sequence"/>
</dbReference>
<dbReference type="InterPro" id="IPR000160">
    <property type="entry name" value="GGDEF_dom"/>
</dbReference>
<dbReference type="NCBIfam" id="TIGR00254">
    <property type="entry name" value="GGDEF"/>
    <property type="match status" value="1"/>
</dbReference>
<keyword evidence="4" id="KW-0808">Transferase</keyword>
<dbReference type="PROSITE" id="PS50887">
    <property type="entry name" value="GGDEF"/>
    <property type="match status" value="1"/>
</dbReference>
<evidence type="ECO:0000256" key="1">
    <source>
        <dbReference type="SAM" id="Phobius"/>
    </source>
</evidence>
<keyword evidence="1" id="KW-0812">Transmembrane</keyword>
<dbReference type="PANTHER" id="PTHR46663">
    <property type="entry name" value="DIGUANYLATE CYCLASE DGCT-RELATED"/>
    <property type="match status" value="1"/>
</dbReference>
<dbReference type="GO" id="GO:0052621">
    <property type="term" value="F:diguanylate cyclase activity"/>
    <property type="evidence" value="ECO:0007669"/>
    <property type="project" value="UniProtKB-EC"/>
</dbReference>
<proteinExistence type="predicted"/>
<dbReference type="Pfam" id="PF00990">
    <property type="entry name" value="GGDEF"/>
    <property type="match status" value="1"/>
</dbReference>
<dbReference type="PROSITE" id="PS50112">
    <property type="entry name" value="PAS"/>
    <property type="match status" value="1"/>
</dbReference>
<dbReference type="PANTHER" id="PTHR46663:SF2">
    <property type="entry name" value="GGDEF DOMAIN-CONTAINING PROTEIN"/>
    <property type="match status" value="1"/>
</dbReference>
<dbReference type="Pfam" id="PF13188">
    <property type="entry name" value="PAS_8"/>
    <property type="match status" value="1"/>
</dbReference>
<dbReference type="InterPro" id="IPR000014">
    <property type="entry name" value="PAS"/>
</dbReference>
<dbReference type="SUPFAM" id="SSF55073">
    <property type="entry name" value="Nucleotide cyclase"/>
    <property type="match status" value="1"/>
</dbReference>
<dbReference type="EMBL" id="JAVDDT010000002">
    <property type="protein sequence ID" value="MDQ2069001.1"/>
    <property type="molecule type" value="Genomic_DNA"/>
</dbReference>
<feature type="domain" description="GGDEF" evidence="3">
    <location>
        <begin position="402"/>
        <end position="535"/>
    </location>
</feature>
<accession>A0ABU0W4S6</accession>
<dbReference type="CDD" id="cd01949">
    <property type="entry name" value="GGDEF"/>
    <property type="match status" value="1"/>
</dbReference>
<dbReference type="SUPFAM" id="SSF55785">
    <property type="entry name" value="PYP-like sensor domain (PAS domain)"/>
    <property type="match status" value="1"/>
</dbReference>
<dbReference type="InterPro" id="IPR043128">
    <property type="entry name" value="Rev_trsase/Diguanyl_cyclase"/>
</dbReference>